<feature type="transmembrane region" description="Helical" evidence="1">
    <location>
        <begin position="93"/>
        <end position="115"/>
    </location>
</feature>
<protein>
    <submittedName>
        <fullName evidence="2">Uncharacterized protein</fullName>
    </submittedName>
</protein>
<reference evidence="2 3" key="1">
    <citation type="submission" date="2014-06" db="EMBL/GenBank/DDBJ databases">
        <authorList>
            <person name="Teng J.L."/>
            <person name="Huang Y."/>
            <person name="Tse H."/>
            <person name="Lau S.K."/>
            <person name="Woo P.C."/>
        </authorList>
    </citation>
    <scope>NUCLEOTIDE SEQUENCE [LARGE SCALE GENOMIC DNA]</scope>
    <source>
        <strain evidence="2 3">HKU4</strain>
    </source>
</reference>
<name>A0A0A0DFD1_9STRE</name>
<evidence type="ECO:0000313" key="2">
    <source>
        <dbReference type="EMBL" id="KGM36775.1"/>
    </source>
</evidence>
<dbReference type="Pfam" id="PF09946">
    <property type="entry name" value="DUF2178"/>
    <property type="match status" value="1"/>
</dbReference>
<dbReference type="RefSeq" id="WP_037617353.1">
    <property type="nucleotide sequence ID" value="NZ_JABTYC020000001.1"/>
</dbReference>
<dbReference type="EMBL" id="JPEN01000078">
    <property type="protein sequence ID" value="KGM36775.1"/>
    <property type="molecule type" value="Genomic_DNA"/>
</dbReference>
<dbReference type="Proteomes" id="UP000030019">
    <property type="component" value="Unassembled WGS sequence"/>
</dbReference>
<evidence type="ECO:0000256" key="1">
    <source>
        <dbReference type="SAM" id="Phobius"/>
    </source>
</evidence>
<keyword evidence="1" id="KW-0812">Transmembrane</keyword>
<sequence length="144" mass="16663">MKTLSKEEFRKKLQRKILMGRILSLVLLLGLAYSHLHSLDDLQEGILVGLLLGLSGMTIRYNAALGQKDRFERLYIQVTDERNQMIDEKARTLLFNILLLLGACLTVLSMIFPFTLPLSQFLTLTLSLVLLLYYILRFILSRRY</sequence>
<keyword evidence="1" id="KW-1133">Transmembrane helix</keyword>
<dbReference type="PATRIC" id="fig|176090.4.peg.1418"/>
<keyword evidence="3" id="KW-1185">Reference proteome</keyword>
<keyword evidence="1" id="KW-0472">Membrane</keyword>
<dbReference type="STRING" id="176090.SSIN_1457"/>
<feature type="transmembrane region" description="Helical" evidence="1">
    <location>
        <begin position="121"/>
        <end position="140"/>
    </location>
</feature>
<feature type="transmembrane region" description="Helical" evidence="1">
    <location>
        <begin position="46"/>
        <end position="63"/>
    </location>
</feature>
<dbReference type="AlphaFoldDB" id="A0A0A0DFD1"/>
<comment type="caution">
    <text evidence="2">The sequence shown here is derived from an EMBL/GenBank/DDBJ whole genome shotgun (WGS) entry which is preliminary data.</text>
</comment>
<dbReference type="InterPro" id="IPR019235">
    <property type="entry name" value="DUF2178_TM"/>
</dbReference>
<accession>A0A0A0DFD1</accession>
<proteinExistence type="predicted"/>
<evidence type="ECO:0000313" key="3">
    <source>
        <dbReference type="Proteomes" id="UP000030019"/>
    </source>
</evidence>
<organism evidence="2 3">
    <name type="scientific">Streptococcus sinensis</name>
    <dbReference type="NCBI Taxonomy" id="176090"/>
    <lineage>
        <taxon>Bacteria</taxon>
        <taxon>Bacillati</taxon>
        <taxon>Bacillota</taxon>
        <taxon>Bacilli</taxon>
        <taxon>Lactobacillales</taxon>
        <taxon>Streptococcaceae</taxon>
        <taxon>Streptococcus</taxon>
    </lineage>
</organism>
<gene>
    <name evidence="2" type="ORF">SSIN_1457</name>
</gene>